<name>A0A0N4VK23_ENTVE</name>
<organism evidence="3">
    <name type="scientific">Enterobius vermicularis</name>
    <name type="common">Human pinworm</name>
    <dbReference type="NCBI Taxonomy" id="51028"/>
    <lineage>
        <taxon>Eukaryota</taxon>
        <taxon>Metazoa</taxon>
        <taxon>Ecdysozoa</taxon>
        <taxon>Nematoda</taxon>
        <taxon>Chromadorea</taxon>
        <taxon>Rhabditida</taxon>
        <taxon>Spirurina</taxon>
        <taxon>Oxyuridomorpha</taxon>
        <taxon>Oxyuroidea</taxon>
        <taxon>Oxyuridae</taxon>
        <taxon>Enterobius</taxon>
    </lineage>
</organism>
<protein>
    <submittedName>
        <fullName evidence="1 3">Uncharacterized protein</fullName>
    </submittedName>
</protein>
<reference evidence="3" key="1">
    <citation type="submission" date="2017-02" db="UniProtKB">
        <authorList>
            <consortium name="WormBaseParasite"/>
        </authorList>
    </citation>
    <scope>IDENTIFICATION</scope>
</reference>
<dbReference type="EMBL" id="UXUI01010914">
    <property type="protein sequence ID" value="VDD95768.1"/>
    <property type="molecule type" value="Genomic_DNA"/>
</dbReference>
<proteinExistence type="predicted"/>
<keyword evidence="2" id="KW-1185">Reference proteome</keyword>
<dbReference type="Proteomes" id="UP000274131">
    <property type="component" value="Unassembled WGS sequence"/>
</dbReference>
<evidence type="ECO:0000313" key="3">
    <source>
        <dbReference type="WBParaSite" id="EVEC_0001120501-mRNA-1"/>
    </source>
</evidence>
<sequence>MFFTKGPKNRRTVEVLVGFDFGFTLGIRTRSSMKVGCGSSLTESCSRDGKLQANLVGFTEILKIARFDLL</sequence>
<accession>A0A0N4VK23</accession>
<reference evidence="1 2" key="2">
    <citation type="submission" date="2018-10" db="EMBL/GenBank/DDBJ databases">
        <authorList>
            <consortium name="Pathogen Informatics"/>
        </authorList>
    </citation>
    <scope>NUCLEOTIDE SEQUENCE [LARGE SCALE GENOMIC DNA]</scope>
</reference>
<gene>
    <name evidence="1" type="ORF">EVEC_LOCUS10519</name>
</gene>
<evidence type="ECO:0000313" key="2">
    <source>
        <dbReference type="Proteomes" id="UP000274131"/>
    </source>
</evidence>
<dbReference type="WBParaSite" id="EVEC_0001120501-mRNA-1">
    <property type="protein sequence ID" value="EVEC_0001120501-mRNA-1"/>
    <property type="gene ID" value="EVEC_0001120501"/>
</dbReference>
<evidence type="ECO:0000313" key="1">
    <source>
        <dbReference type="EMBL" id="VDD95768.1"/>
    </source>
</evidence>
<dbReference type="AlphaFoldDB" id="A0A0N4VK23"/>